<reference evidence="1 2" key="1">
    <citation type="submission" date="2019-05" db="EMBL/GenBank/DDBJ databases">
        <title>The metagenome of a microbial culture collection derived from dairy environment covers the genomic content of the human microbiome.</title>
        <authorList>
            <person name="Roder T."/>
            <person name="Wuthrich D."/>
            <person name="Sattari Z."/>
            <person name="Von Ah U."/>
            <person name="Bar C."/>
            <person name="Ronchi F."/>
            <person name="Macpherson A.J."/>
            <person name="Ganal-Vonarburg S.C."/>
            <person name="Bruggmann R."/>
            <person name="Vergeres G."/>
        </authorList>
    </citation>
    <scope>NUCLEOTIDE SEQUENCE [LARGE SCALE GENOMIC DNA]</scope>
    <source>
        <strain evidence="1 2">FAM 18815</strain>
    </source>
</reference>
<accession>A0A5R9BXJ4</accession>
<dbReference type="EMBL" id="VBTH01000002">
    <property type="protein sequence ID" value="TLQ05454.1"/>
    <property type="molecule type" value="Genomic_DNA"/>
</dbReference>
<name>A0A5R9BXJ4_9LACO</name>
<protein>
    <submittedName>
        <fullName evidence="1">Uncharacterized protein</fullName>
    </submittedName>
</protein>
<dbReference type="OrthoDB" id="2942578at2"/>
<proteinExistence type="predicted"/>
<dbReference type="Proteomes" id="UP000305541">
    <property type="component" value="Unassembled WGS sequence"/>
</dbReference>
<sequence length="91" mass="10525">MATRWCDYVVGYPESLMFDVNGWGTPPVMPDPMTCDVAMCERCAVNHGITDFCPYHEKIYKNEQANFPDELEKSRFETGVGILTRYFDDEE</sequence>
<gene>
    <name evidence="1" type="ORF">FEZ51_01990</name>
</gene>
<dbReference type="RefSeq" id="WP_138473798.1">
    <property type="nucleotide sequence ID" value="NZ_VBTH01000002.1"/>
</dbReference>
<evidence type="ECO:0000313" key="1">
    <source>
        <dbReference type="EMBL" id="TLQ05454.1"/>
    </source>
</evidence>
<comment type="caution">
    <text evidence="1">The sequence shown here is derived from an EMBL/GenBank/DDBJ whole genome shotgun (WGS) entry which is preliminary data.</text>
</comment>
<evidence type="ECO:0000313" key="2">
    <source>
        <dbReference type="Proteomes" id="UP000305541"/>
    </source>
</evidence>
<organism evidence="1 2">
    <name type="scientific">Pediococcus stilesii</name>
    <dbReference type="NCBI Taxonomy" id="331679"/>
    <lineage>
        <taxon>Bacteria</taxon>
        <taxon>Bacillati</taxon>
        <taxon>Bacillota</taxon>
        <taxon>Bacilli</taxon>
        <taxon>Lactobacillales</taxon>
        <taxon>Lactobacillaceae</taxon>
        <taxon>Pediococcus</taxon>
    </lineage>
</organism>
<dbReference type="AlphaFoldDB" id="A0A5R9BXJ4"/>